<protein>
    <submittedName>
        <fullName evidence="2">Uncharacterized protein</fullName>
    </submittedName>
</protein>
<comment type="caution">
    <text evidence="2">The sequence shown here is derived from an EMBL/GenBank/DDBJ whole genome shotgun (WGS) entry which is preliminary data.</text>
</comment>
<organism evidence="2 3">
    <name type="scientific">Paramecium octaurelia</name>
    <dbReference type="NCBI Taxonomy" id="43137"/>
    <lineage>
        <taxon>Eukaryota</taxon>
        <taxon>Sar</taxon>
        <taxon>Alveolata</taxon>
        <taxon>Ciliophora</taxon>
        <taxon>Intramacronucleata</taxon>
        <taxon>Oligohymenophorea</taxon>
        <taxon>Peniculida</taxon>
        <taxon>Parameciidae</taxon>
        <taxon>Paramecium</taxon>
    </lineage>
</organism>
<sequence>MKTKFDIKKLVHSPHQPSRKHLTSSQSTSLLGILKLSRL</sequence>
<evidence type="ECO:0000313" key="3">
    <source>
        <dbReference type="Proteomes" id="UP000683925"/>
    </source>
</evidence>
<gene>
    <name evidence="2" type="ORF">POCTA_138.1.T1550005</name>
</gene>
<dbReference type="Proteomes" id="UP000683925">
    <property type="component" value="Unassembled WGS sequence"/>
</dbReference>
<evidence type="ECO:0000313" key="2">
    <source>
        <dbReference type="EMBL" id="CAD8211620.1"/>
    </source>
</evidence>
<evidence type="ECO:0000256" key="1">
    <source>
        <dbReference type="SAM" id="MobiDB-lite"/>
    </source>
</evidence>
<accession>A0A8S1YCW5</accession>
<dbReference type="AlphaFoldDB" id="A0A8S1YCW5"/>
<dbReference type="EMBL" id="CAJJDP010000157">
    <property type="protein sequence ID" value="CAD8211620.1"/>
    <property type="molecule type" value="Genomic_DNA"/>
</dbReference>
<feature type="region of interest" description="Disordered" evidence="1">
    <location>
        <begin position="1"/>
        <end position="27"/>
    </location>
</feature>
<proteinExistence type="predicted"/>
<name>A0A8S1YCW5_PAROT</name>
<keyword evidence="3" id="KW-1185">Reference proteome</keyword>
<reference evidence="2" key="1">
    <citation type="submission" date="2021-01" db="EMBL/GenBank/DDBJ databases">
        <authorList>
            <consortium name="Genoscope - CEA"/>
            <person name="William W."/>
        </authorList>
    </citation>
    <scope>NUCLEOTIDE SEQUENCE</scope>
</reference>